<dbReference type="Proteomes" id="UP001642360">
    <property type="component" value="Unassembled WGS sequence"/>
</dbReference>
<dbReference type="PANTHER" id="PTHR33172">
    <property type="entry name" value="OS08G0516900 PROTEIN"/>
    <property type="match status" value="1"/>
</dbReference>
<name>A0ABC8RY68_9AQUA</name>
<feature type="region of interest" description="Disordered" evidence="3">
    <location>
        <begin position="165"/>
        <end position="218"/>
    </location>
</feature>
<comment type="subcellular location">
    <subcellularLocation>
        <location evidence="1">Nucleus</location>
    </subcellularLocation>
</comment>
<dbReference type="PANTHER" id="PTHR33172:SF91">
    <property type="entry name" value="PROTEIN OXIDATIVE STRESS 3 LIKE 5"/>
    <property type="match status" value="1"/>
</dbReference>
<dbReference type="GO" id="GO:0006950">
    <property type="term" value="P:response to stress"/>
    <property type="evidence" value="ECO:0007669"/>
    <property type="project" value="UniProtKB-ARBA"/>
</dbReference>
<evidence type="ECO:0000256" key="1">
    <source>
        <dbReference type="ARBA" id="ARBA00004123"/>
    </source>
</evidence>
<evidence type="ECO:0000256" key="3">
    <source>
        <dbReference type="SAM" id="MobiDB-lite"/>
    </source>
</evidence>
<keyword evidence="2" id="KW-0539">Nucleus</keyword>
<accession>A0ABC8RY68</accession>
<evidence type="ECO:0000313" key="4">
    <source>
        <dbReference type="EMBL" id="CAK9149827.1"/>
    </source>
</evidence>
<reference evidence="4 5" key="1">
    <citation type="submission" date="2024-02" db="EMBL/GenBank/DDBJ databases">
        <authorList>
            <person name="Vignale AGUSTIN F."/>
            <person name="Sosa J E."/>
            <person name="Modenutti C."/>
        </authorList>
    </citation>
    <scope>NUCLEOTIDE SEQUENCE [LARGE SCALE GENOMIC DNA]</scope>
</reference>
<proteinExistence type="predicted"/>
<dbReference type="EMBL" id="CAUOFW020001947">
    <property type="protein sequence ID" value="CAK9149827.1"/>
    <property type="molecule type" value="Genomic_DNA"/>
</dbReference>
<feature type="compositionally biased region" description="Basic and acidic residues" evidence="3">
    <location>
        <begin position="50"/>
        <end position="62"/>
    </location>
</feature>
<organism evidence="4 5">
    <name type="scientific">Ilex paraguariensis</name>
    <name type="common">yerba mate</name>
    <dbReference type="NCBI Taxonomy" id="185542"/>
    <lineage>
        <taxon>Eukaryota</taxon>
        <taxon>Viridiplantae</taxon>
        <taxon>Streptophyta</taxon>
        <taxon>Embryophyta</taxon>
        <taxon>Tracheophyta</taxon>
        <taxon>Spermatophyta</taxon>
        <taxon>Magnoliopsida</taxon>
        <taxon>eudicotyledons</taxon>
        <taxon>Gunneridae</taxon>
        <taxon>Pentapetalae</taxon>
        <taxon>asterids</taxon>
        <taxon>campanulids</taxon>
        <taxon>Aquifoliales</taxon>
        <taxon>Aquifoliaceae</taxon>
        <taxon>Ilex</taxon>
    </lineage>
</organism>
<dbReference type="InterPro" id="IPR051992">
    <property type="entry name" value="OxStress_Response_Reg"/>
</dbReference>
<feature type="region of interest" description="Disordered" evidence="3">
    <location>
        <begin position="1"/>
        <end position="94"/>
    </location>
</feature>
<comment type="caution">
    <text evidence="4">The sequence shown here is derived from an EMBL/GenBank/DDBJ whole genome shotgun (WGS) entry which is preliminary data.</text>
</comment>
<keyword evidence="5" id="KW-1185">Reference proteome</keyword>
<protein>
    <submittedName>
        <fullName evidence="4">Uncharacterized protein</fullName>
    </submittedName>
</protein>
<feature type="compositionally biased region" description="Acidic residues" evidence="3">
    <location>
        <begin position="176"/>
        <end position="196"/>
    </location>
</feature>
<gene>
    <name evidence="4" type="ORF">ILEXP_LOCUS17912</name>
</gene>
<evidence type="ECO:0000256" key="2">
    <source>
        <dbReference type="ARBA" id="ARBA00023242"/>
    </source>
</evidence>
<sequence>MSLVLKSRDSSLGPPLGLDVSSQPVYVSGGAPAQEKQTELVGVPCLPGYIKRDGDEGAEKGFHTPVAEEGSSETSSIGDPSDGEEGEEVESKLSGSLVSLGSLEDSLPFKRGLSNYFSGKSKSFANLSDVSSVKEVEKEENPLNKRRRIMIAYKWSKKSSFYGWKNPTSMPLLALNEEEEEEEEEEERGDNLDEQEVQVSSAKEADDEELNKLQERRNRQPKGFKSCFSLTDLYE</sequence>
<dbReference type="AlphaFoldDB" id="A0ABC8RY68"/>
<dbReference type="GO" id="GO:0005634">
    <property type="term" value="C:nucleus"/>
    <property type="evidence" value="ECO:0007669"/>
    <property type="project" value="UniProtKB-SubCell"/>
</dbReference>
<evidence type="ECO:0000313" key="5">
    <source>
        <dbReference type="Proteomes" id="UP001642360"/>
    </source>
</evidence>